<dbReference type="EMBL" id="JBGBPQ010000001">
    <property type="protein sequence ID" value="KAL1530325.1"/>
    <property type="molecule type" value="Genomic_DNA"/>
</dbReference>
<sequence length="363" mass="39427">MLVLGIVPLWLLPSAQPRLGKVRSPPPAAVAAPVERDEWGNYLYRPALDTTPRAIVHFLGGAFVGAAPQLCYSELLERLASEGYVVVATPYELKFDYLRLCEEVLRRTEPSHQQLCEEFGDLPLVGVGHSCGALLHVIATSIFRTTGGFADIPRKANVLISFNNKRASDAVPFFSALVTPAASSLLQLEKGVPLAVTQAILRARTQLKLIATGGNKQEGKPPGLADGRAKELASLAVQTLPIIEQIVPILREIDSGCKEFSPTPSDTREAVALLYNSDNTLILRFDQDTIDESPQLAAMMQGVSGVRMQVLPGSHVTPLTVRIVELPELEDVFFLPEILAPARDLQFNATCTLVAQYLDSVLQ</sequence>
<name>A0AB34K7K5_PRYPA</name>
<feature type="chain" id="PRO_5044311307" evidence="1">
    <location>
        <begin position="18"/>
        <end position="363"/>
    </location>
</feature>
<protein>
    <submittedName>
        <fullName evidence="2">Uncharacterized protein</fullName>
    </submittedName>
</protein>
<comment type="caution">
    <text evidence="2">The sequence shown here is derived from an EMBL/GenBank/DDBJ whole genome shotgun (WGS) entry which is preliminary data.</text>
</comment>
<dbReference type="AlphaFoldDB" id="A0AB34K7K5"/>
<keyword evidence="3" id="KW-1185">Reference proteome</keyword>
<accession>A0AB34K7K5</accession>
<dbReference type="PANTHER" id="PTHR34127:SF1">
    <property type="entry name" value="OS04G0405600 PROTEIN"/>
    <property type="match status" value="1"/>
</dbReference>
<dbReference type="InterPro" id="IPR029058">
    <property type="entry name" value="AB_hydrolase_fold"/>
</dbReference>
<dbReference type="Gene3D" id="3.40.50.1820">
    <property type="entry name" value="alpha/beta hydrolase"/>
    <property type="match status" value="1"/>
</dbReference>
<proteinExistence type="predicted"/>
<dbReference type="SUPFAM" id="SSF53474">
    <property type="entry name" value="alpha/beta-Hydrolases"/>
    <property type="match status" value="1"/>
</dbReference>
<evidence type="ECO:0000313" key="3">
    <source>
        <dbReference type="Proteomes" id="UP001515480"/>
    </source>
</evidence>
<reference evidence="2 3" key="1">
    <citation type="journal article" date="2024" name="Science">
        <title>Giant polyketide synthase enzymes in the biosynthesis of giant marine polyether toxins.</title>
        <authorList>
            <person name="Fallon T.R."/>
            <person name="Shende V.V."/>
            <person name="Wierzbicki I.H."/>
            <person name="Pendleton A.L."/>
            <person name="Watervoot N.F."/>
            <person name="Auber R.P."/>
            <person name="Gonzalez D.J."/>
            <person name="Wisecaver J.H."/>
            <person name="Moore B.S."/>
        </authorList>
    </citation>
    <scope>NUCLEOTIDE SEQUENCE [LARGE SCALE GENOMIC DNA]</scope>
    <source>
        <strain evidence="2 3">12B1</strain>
    </source>
</reference>
<evidence type="ECO:0000313" key="2">
    <source>
        <dbReference type="EMBL" id="KAL1530325.1"/>
    </source>
</evidence>
<gene>
    <name evidence="2" type="ORF">AB1Y20_001234</name>
</gene>
<dbReference type="PANTHER" id="PTHR34127">
    <property type="entry name" value="OS04G0405600 PROTEIN"/>
    <property type="match status" value="1"/>
</dbReference>
<evidence type="ECO:0000256" key="1">
    <source>
        <dbReference type="SAM" id="SignalP"/>
    </source>
</evidence>
<feature type="signal peptide" evidence="1">
    <location>
        <begin position="1"/>
        <end position="17"/>
    </location>
</feature>
<dbReference type="Proteomes" id="UP001515480">
    <property type="component" value="Unassembled WGS sequence"/>
</dbReference>
<dbReference type="InterPro" id="IPR010765">
    <property type="entry name" value="DUF1350"/>
</dbReference>
<dbReference type="Pfam" id="PF07082">
    <property type="entry name" value="DUF1350"/>
    <property type="match status" value="2"/>
</dbReference>
<organism evidence="2 3">
    <name type="scientific">Prymnesium parvum</name>
    <name type="common">Toxic golden alga</name>
    <dbReference type="NCBI Taxonomy" id="97485"/>
    <lineage>
        <taxon>Eukaryota</taxon>
        <taxon>Haptista</taxon>
        <taxon>Haptophyta</taxon>
        <taxon>Prymnesiophyceae</taxon>
        <taxon>Prymnesiales</taxon>
        <taxon>Prymnesiaceae</taxon>
        <taxon>Prymnesium</taxon>
    </lineage>
</organism>
<keyword evidence="1" id="KW-0732">Signal</keyword>